<dbReference type="Pfam" id="PF00583">
    <property type="entry name" value="Acetyltransf_1"/>
    <property type="match status" value="1"/>
</dbReference>
<evidence type="ECO:0000313" key="4">
    <source>
        <dbReference type="EMBL" id="MTJ05762.1"/>
    </source>
</evidence>
<dbReference type="RefSeq" id="WP_273250825.1">
    <property type="nucleotide sequence ID" value="NZ_VENJ01000022.1"/>
</dbReference>
<dbReference type="Gene3D" id="3.40.630.30">
    <property type="match status" value="1"/>
</dbReference>
<dbReference type="InterPro" id="IPR016181">
    <property type="entry name" value="Acyl_CoA_acyltransferase"/>
</dbReference>
<keyword evidence="2" id="KW-0012">Acyltransferase</keyword>
<dbReference type="Proteomes" id="UP000483078">
    <property type="component" value="Unassembled WGS sequence"/>
</dbReference>
<gene>
    <name evidence="4" type="ORF">FH759_13860</name>
</gene>
<sequence length="160" mass="16828">MGAGGISLRLAERGDAERLHEALCALSRDLGDMHGAGADDLVRAAFGPAPVFRAQLAEGGPGPLWGVAVYSPVFSTTRAAAGAYVSDLWVSPRARGAGLGQRLLSAAARDAARHWGAAFVKLTVYDDNLDAQRFYARLGFVPAQGETVFTLDREGMARLG</sequence>
<dbReference type="AlphaFoldDB" id="A0A7C9LPY3"/>
<dbReference type="PANTHER" id="PTHR10545">
    <property type="entry name" value="DIAMINE N-ACETYLTRANSFERASE"/>
    <property type="match status" value="1"/>
</dbReference>
<organism evidence="4 5">
    <name type="scientific">Sediminimonas qiaohouensis</name>
    <dbReference type="NCBI Taxonomy" id="552061"/>
    <lineage>
        <taxon>Bacteria</taxon>
        <taxon>Pseudomonadati</taxon>
        <taxon>Pseudomonadota</taxon>
        <taxon>Alphaproteobacteria</taxon>
        <taxon>Rhodobacterales</taxon>
        <taxon>Roseobacteraceae</taxon>
        <taxon>Sediminimonas</taxon>
    </lineage>
</organism>
<reference evidence="4 5" key="1">
    <citation type="submission" date="2019-06" db="EMBL/GenBank/DDBJ databases">
        <title>Enrichment of Autotrophic Halophilic Microorganisms from Red Sea Brine Pool Using Microbial Electrosynthesis System.</title>
        <authorList>
            <person name="Alqahtani M.F."/>
            <person name="Bajracharya S."/>
            <person name="Katuri K.P."/>
            <person name="Ali M."/>
            <person name="Saikaly P.E."/>
        </authorList>
    </citation>
    <scope>NUCLEOTIDE SEQUENCE [LARGE SCALE GENOMIC DNA]</scope>
    <source>
        <strain evidence="4">MES6</strain>
    </source>
</reference>
<evidence type="ECO:0000259" key="3">
    <source>
        <dbReference type="PROSITE" id="PS51186"/>
    </source>
</evidence>
<name>A0A7C9LPY3_9RHOB</name>
<keyword evidence="1 4" id="KW-0808">Transferase</keyword>
<dbReference type="SUPFAM" id="SSF55729">
    <property type="entry name" value="Acyl-CoA N-acyltransferases (Nat)"/>
    <property type="match status" value="1"/>
</dbReference>
<proteinExistence type="predicted"/>
<dbReference type="GO" id="GO:0008080">
    <property type="term" value="F:N-acetyltransferase activity"/>
    <property type="evidence" value="ECO:0007669"/>
    <property type="project" value="TreeGrafter"/>
</dbReference>
<evidence type="ECO:0000256" key="2">
    <source>
        <dbReference type="ARBA" id="ARBA00023315"/>
    </source>
</evidence>
<feature type="domain" description="N-acetyltransferase" evidence="3">
    <location>
        <begin position="6"/>
        <end position="160"/>
    </location>
</feature>
<dbReference type="EMBL" id="VENJ01000022">
    <property type="protein sequence ID" value="MTJ05762.1"/>
    <property type="molecule type" value="Genomic_DNA"/>
</dbReference>
<dbReference type="CDD" id="cd04301">
    <property type="entry name" value="NAT_SF"/>
    <property type="match status" value="1"/>
</dbReference>
<dbReference type="InterPro" id="IPR000182">
    <property type="entry name" value="GNAT_dom"/>
</dbReference>
<dbReference type="InterPro" id="IPR051016">
    <property type="entry name" value="Diverse_Substrate_AcTransf"/>
</dbReference>
<protein>
    <submittedName>
        <fullName evidence="4">GNAT family N-acetyltransferase</fullName>
    </submittedName>
</protein>
<evidence type="ECO:0000313" key="5">
    <source>
        <dbReference type="Proteomes" id="UP000483078"/>
    </source>
</evidence>
<accession>A0A7C9LPY3</accession>
<evidence type="ECO:0000256" key="1">
    <source>
        <dbReference type="ARBA" id="ARBA00022679"/>
    </source>
</evidence>
<comment type="caution">
    <text evidence="4">The sequence shown here is derived from an EMBL/GenBank/DDBJ whole genome shotgun (WGS) entry which is preliminary data.</text>
</comment>
<dbReference type="PANTHER" id="PTHR10545:SF29">
    <property type="entry name" value="GH14572P-RELATED"/>
    <property type="match status" value="1"/>
</dbReference>
<dbReference type="PROSITE" id="PS51186">
    <property type="entry name" value="GNAT"/>
    <property type="match status" value="1"/>
</dbReference>